<evidence type="ECO:0000313" key="3">
    <source>
        <dbReference type="Proteomes" id="UP000008385"/>
    </source>
</evidence>
<gene>
    <name evidence="2" type="ordered locus">Rta_24570</name>
</gene>
<dbReference type="Proteomes" id="UP000008385">
    <property type="component" value="Chromosome"/>
</dbReference>
<protein>
    <submittedName>
        <fullName evidence="2">Uncharacterized protein</fullName>
    </submittedName>
</protein>
<feature type="compositionally biased region" description="Low complexity" evidence="1">
    <location>
        <begin position="1"/>
        <end position="24"/>
    </location>
</feature>
<dbReference type="AlphaFoldDB" id="F5Y1X1"/>
<dbReference type="STRING" id="365046.Rta_24570"/>
<feature type="region of interest" description="Disordered" evidence="1">
    <location>
        <begin position="1"/>
        <end position="25"/>
    </location>
</feature>
<dbReference type="HOGENOM" id="CLU_2495657_0_0_4"/>
<evidence type="ECO:0000313" key="2">
    <source>
        <dbReference type="EMBL" id="AEG93555.1"/>
    </source>
</evidence>
<reference evidence="2 3" key="2">
    <citation type="journal article" date="2011" name="PLoS ONE">
        <title>The Cyst-Dividing Bacterium Ramlibacter tataouinensis TTB310 Genome Reveals a Well-Stocked Toolbox for Adaptation to a Desert Environment.</title>
        <authorList>
            <person name="De Luca G."/>
            <person name="Barakat M."/>
            <person name="Ortet P."/>
            <person name="Fochesato S."/>
            <person name="Jourlin-Castelli C."/>
            <person name="Ansaldi M."/>
            <person name="Py B."/>
            <person name="Fichant G."/>
            <person name="Coutinho P.M."/>
            <person name="Voulhoux R."/>
            <person name="Bastien O."/>
            <person name="Marechal E."/>
            <person name="Henrissat B."/>
            <person name="Quentin Y."/>
            <person name="Noirot P."/>
            <person name="Filloux A."/>
            <person name="Mejean V."/>
            <person name="Dubow M.S."/>
            <person name="Barras F."/>
            <person name="Barbe V."/>
            <person name="Weissenbach J."/>
            <person name="Mihalcescu I."/>
            <person name="Vermeglio A."/>
            <person name="Achouak W."/>
            <person name="Heulin T."/>
        </authorList>
    </citation>
    <scope>NUCLEOTIDE SEQUENCE [LARGE SCALE GENOMIC DNA]</scope>
    <source>
        <strain evidence="3">ATCC BAA-407 / DSM 14655 / LMG 21543 / TTB310</strain>
    </source>
</reference>
<accession>F5Y1X1</accession>
<organism evidence="2 3">
    <name type="scientific">Ramlibacter tataouinensis (strain ATCC BAA-407 / DSM 14655 / LMG 21543 / TTB310)</name>
    <dbReference type="NCBI Taxonomy" id="365046"/>
    <lineage>
        <taxon>Bacteria</taxon>
        <taxon>Pseudomonadati</taxon>
        <taxon>Pseudomonadota</taxon>
        <taxon>Betaproteobacteria</taxon>
        <taxon>Burkholderiales</taxon>
        <taxon>Comamonadaceae</taxon>
        <taxon>Ramlibacter</taxon>
    </lineage>
</organism>
<feature type="compositionally biased region" description="Polar residues" evidence="1">
    <location>
        <begin position="66"/>
        <end position="75"/>
    </location>
</feature>
<proteinExistence type="predicted"/>
<dbReference type="EMBL" id="CP000245">
    <property type="protein sequence ID" value="AEG93555.1"/>
    <property type="molecule type" value="Genomic_DNA"/>
</dbReference>
<sequence>MPAPTAAPTAQNTPAMPTAAPATPNSMGMSTLEALMAMTRNATASPCRCAGVIWCRVLMIMGCTQPSATPSSTEQAPMASGWCIRG</sequence>
<feature type="region of interest" description="Disordered" evidence="1">
    <location>
        <begin position="66"/>
        <end position="86"/>
    </location>
</feature>
<dbReference type="KEGG" id="rta:Rta_24570"/>
<reference evidence="3" key="1">
    <citation type="submission" date="2006-01" db="EMBL/GenBank/DDBJ databases">
        <title>Genome of the cyst-dividing bacterium Ramlibacter tataouinensis.</title>
        <authorList>
            <person name="Barakat M."/>
            <person name="Ortet P."/>
            <person name="De Luca G."/>
            <person name="Jourlin-Castelli C."/>
            <person name="Ansaldi M."/>
            <person name="Py B."/>
            <person name="Fichant G."/>
            <person name="Coutinho P."/>
            <person name="Voulhoux R."/>
            <person name="Bastien O."/>
            <person name="Roy S."/>
            <person name="Marechal E."/>
            <person name="Henrissat B."/>
            <person name="Quentin Y."/>
            <person name="Noirot P."/>
            <person name="Filloux A."/>
            <person name="Mejean V."/>
            <person name="DuBow M."/>
            <person name="Barras F."/>
            <person name="Heulin T."/>
        </authorList>
    </citation>
    <scope>NUCLEOTIDE SEQUENCE [LARGE SCALE GENOMIC DNA]</scope>
    <source>
        <strain evidence="3">ATCC BAA-407 / DSM 14655 / LMG 21543 / TTB310</strain>
    </source>
</reference>
<name>F5Y1X1_RAMTT</name>
<evidence type="ECO:0000256" key="1">
    <source>
        <dbReference type="SAM" id="MobiDB-lite"/>
    </source>
</evidence>
<keyword evidence="3" id="KW-1185">Reference proteome</keyword>